<proteinExistence type="predicted"/>
<dbReference type="CDD" id="cd07726">
    <property type="entry name" value="ST1585-like_MBL-fold"/>
    <property type="match status" value="1"/>
</dbReference>
<feature type="domain" description="Metallo-beta-lactamase" evidence="1">
    <location>
        <begin position="25"/>
        <end position="230"/>
    </location>
</feature>
<dbReference type="InterPro" id="IPR001279">
    <property type="entry name" value="Metallo-B-lactamas"/>
</dbReference>
<gene>
    <name evidence="2" type="ORF">OTERR_06640</name>
</gene>
<dbReference type="KEGG" id="otr:OTERR_06640"/>
<dbReference type="Proteomes" id="UP000323671">
    <property type="component" value="Chromosome"/>
</dbReference>
<dbReference type="InterPro" id="IPR036866">
    <property type="entry name" value="RibonucZ/Hydroxyglut_hydro"/>
</dbReference>
<dbReference type="Pfam" id="PF00753">
    <property type="entry name" value="Lactamase_B"/>
    <property type="match status" value="1"/>
</dbReference>
<dbReference type="SUPFAM" id="SSF56281">
    <property type="entry name" value="Metallo-hydrolase/oxidoreductase"/>
    <property type="match status" value="1"/>
</dbReference>
<accession>A0A5C1E5H2</accession>
<dbReference type="SMART" id="SM00849">
    <property type="entry name" value="Lactamase_B"/>
    <property type="match status" value="1"/>
</dbReference>
<dbReference type="RefSeq" id="WP_149424861.1">
    <property type="nucleotide sequence ID" value="NZ_CP022579.1"/>
</dbReference>
<dbReference type="PANTHER" id="PTHR42951">
    <property type="entry name" value="METALLO-BETA-LACTAMASE DOMAIN-CONTAINING"/>
    <property type="match status" value="1"/>
</dbReference>
<protein>
    <submittedName>
        <fullName evidence="2">Zn-dependent hydrolase</fullName>
    </submittedName>
</protein>
<organism evidence="2 3">
    <name type="scientific">Oryzomicrobium terrae</name>
    <dbReference type="NCBI Taxonomy" id="1735038"/>
    <lineage>
        <taxon>Bacteria</taxon>
        <taxon>Pseudomonadati</taxon>
        <taxon>Pseudomonadota</taxon>
        <taxon>Betaproteobacteria</taxon>
        <taxon>Rhodocyclales</taxon>
        <taxon>Rhodocyclaceae</taxon>
        <taxon>Oryzomicrobium</taxon>
    </lineage>
</organism>
<dbReference type="EMBL" id="CP022579">
    <property type="protein sequence ID" value="QEL64140.1"/>
    <property type="molecule type" value="Genomic_DNA"/>
</dbReference>
<dbReference type="InterPro" id="IPR037482">
    <property type="entry name" value="ST1585_MBL-fold"/>
</dbReference>
<dbReference type="InterPro" id="IPR050855">
    <property type="entry name" value="NDM-1-like"/>
</dbReference>
<reference evidence="2 3" key="1">
    <citation type="submission" date="2017-07" db="EMBL/GenBank/DDBJ databases">
        <title>Complete genome sequence of Oryzomicrobium terrae TPP412.</title>
        <authorList>
            <person name="Chiu L.-W."/>
            <person name="Lo K.-J."/>
            <person name="Tsai Y.-M."/>
            <person name="Lin S.-S."/>
            <person name="Kuo C.-H."/>
            <person name="Liu C.-T."/>
        </authorList>
    </citation>
    <scope>NUCLEOTIDE SEQUENCE [LARGE SCALE GENOMIC DNA]</scope>
    <source>
        <strain evidence="2 3">TPP412</strain>
    </source>
</reference>
<dbReference type="Gene3D" id="3.60.15.10">
    <property type="entry name" value="Ribonuclease Z/Hydroxyacylglutathione hydrolase-like"/>
    <property type="match status" value="1"/>
</dbReference>
<keyword evidence="2" id="KW-0378">Hydrolase</keyword>
<sequence length="332" mass="35485">MLIDYNKNGATGIYALDSGYHRPLMAAIHFIVDSGRVAIVDTASNDSLPRVEAALAELGLGPEAVDWVVLTHIHLDHAGGAGAYLRRFANARLVVHPKGARHMADPTKLMAGVEAVYGKDEARRLYGELVPIDPARIDEGGEGHAFMLGARRLVCLDTPGHARHHLSLWDETGKAVFTGDTFGFSYREFDVDGRPFIFPTTSPVAFEPDAMHESVSRIAALGAEGAYLTHYSQVTDLPARAATLHRLIDAHVASARAHADAGADREARILADLQALTLAELRAHGSTLSAERSLELMGVDLRLNAQGLVVWLDGEAKRAAQAAAATSAPVAA</sequence>
<dbReference type="PANTHER" id="PTHR42951:SF22">
    <property type="entry name" value="METALLO BETA-LACTAMASE SUPERFAMILY LIPOPROTEIN"/>
    <property type="match status" value="1"/>
</dbReference>
<evidence type="ECO:0000259" key="1">
    <source>
        <dbReference type="SMART" id="SM00849"/>
    </source>
</evidence>
<name>A0A5C1E5H2_9RHOO</name>
<keyword evidence="3" id="KW-1185">Reference proteome</keyword>
<dbReference type="AlphaFoldDB" id="A0A5C1E5H2"/>
<evidence type="ECO:0000313" key="2">
    <source>
        <dbReference type="EMBL" id="QEL64140.1"/>
    </source>
</evidence>
<dbReference type="GO" id="GO:0016787">
    <property type="term" value="F:hydrolase activity"/>
    <property type="evidence" value="ECO:0007669"/>
    <property type="project" value="UniProtKB-KW"/>
</dbReference>
<evidence type="ECO:0000313" key="3">
    <source>
        <dbReference type="Proteomes" id="UP000323671"/>
    </source>
</evidence>